<keyword evidence="2" id="KW-1185">Reference proteome</keyword>
<dbReference type="Pfam" id="PF03237">
    <property type="entry name" value="Terminase_6N"/>
    <property type="match status" value="1"/>
</dbReference>
<dbReference type="OrthoDB" id="9801658at2"/>
<dbReference type="InParanoid" id="A0A1Y5TZR5"/>
<proteinExistence type="predicted"/>
<dbReference type="InterPro" id="IPR027417">
    <property type="entry name" value="P-loop_NTPase"/>
</dbReference>
<gene>
    <name evidence="1" type="ORF">OCH7691_04390</name>
</gene>
<accession>A0A1Y5TZR5</accession>
<dbReference type="Gene3D" id="3.40.50.300">
    <property type="entry name" value="P-loop containing nucleotide triphosphate hydrolases"/>
    <property type="match status" value="1"/>
</dbReference>
<evidence type="ECO:0000313" key="2">
    <source>
        <dbReference type="Proteomes" id="UP000193200"/>
    </source>
</evidence>
<evidence type="ECO:0000313" key="1">
    <source>
        <dbReference type="EMBL" id="SLN77371.1"/>
    </source>
</evidence>
<name>A0A1Y5TZR5_9PROT</name>
<protein>
    <submittedName>
        <fullName evidence="1">Terminase-like family protein</fullName>
    </submittedName>
</protein>
<dbReference type="AlphaFoldDB" id="A0A1Y5TZR5"/>
<organism evidence="1 2">
    <name type="scientific">Oceanibacterium hippocampi</name>
    <dbReference type="NCBI Taxonomy" id="745714"/>
    <lineage>
        <taxon>Bacteria</taxon>
        <taxon>Pseudomonadati</taxon>
        <taxon>Pseudomonadota</taxon>
        <taxon>Alphaproteobacteria</taxon>
        <taxon>Sneathiellales</taxon>
        <taxon>Sneathiellaceae</taxon>
        <taxon>Oceanibacterium</taxon>
    </lineage>
</organism>
<dbReference type="Proteomes" id="UP000193200">
    <property type="component" value="Unassembled WGS sequence"/>
</dbReference>
<dbReference type="RefSeq" id="WP_085885726.1">
    <property type="nucleotide sequence ID" value="NZ_FWFR01000007.1"/>
</dbReference>
<reference evidence="1 2" key="1">
    <citation type="submission" date="2017-03" db="EMBL/GenBank/DDBJ databases">
        <authorList>
            <person name="Afonso C.L."/>
            <person name="Miller P.J."/>
            <person name="Scott M.A."/>
            <person name="Spackman E."/>
            <person name="Goraichik I."/>
            <person name="Dimitrov K.M."/>
            <person name="Suarez D.L."/>
            <person name="Swayne D.E."/>
        </authorList>
    </citation>
    <scope>NUCLEOTIDE SEQUENCE [LARGE SCALE GENOMIC DNA]</scope>
    <source>
        <strain evidence="1 2">CECT 7691</strain>
    </source>
</reference>
<sequence>MLASDIARALDAGAIMREAGMPPDPWQSDVLNSTAKRQLLLCCRQSGKSTVSAAKGLQKALYLPNSLTLLLSPSLRQSGELFLKTMQTYNALHDVPPVARESALRVEFANGSRIVSLPGSDDTVRGYSAPALVIADEAAFCSEALISAVVPMLAVSDGELIAVSTPNGRQGWFYEAWTGDDDWKRTEITWKQCPRIKPEFVEMYKKMRGELICRQEFDCEFLDTDESVFPTAIIDAAFSADVVPLWQ</sequence>
<dbReference type="EMBL" id="FWFR01000007">
    <property type="protein sequence ID" value="SLN77371.1"/>
    <property type="molecule type" value="Genomic_DNA"/>
</dbReference>